<protein>
    <submittedName>
        <fullName evidence="10">Uncharacterized protein</fullName>
    </submittedName>
</protein>
<proteinExistence type="predicted"/>
<dbReference type="Gene3D" id="2.60.120.820">
    <property type="entry name" value="PHR domain"/>
    <property type="match status" value="1"/>
</dbReference>
<dbReference type="InterPro" id="IPR011705">
    <property type="entry name" value="BACK"/>
</dbReference>
<evidence type="ECO:0000259" key="8">
    <source>
        <dbReference type="PROSITE" id="PS50097"/>
    </source>
</evidence>
<dbReference type="SMART" id="SM00225">
    <property type="entry name" value="BTB"/>
    <property type="match status" value="1"/>
</dbReference>
<feature type="transmembrane region" description="Helical" evidence="7">
    <location>
        <begin position="26"/>
        <end position="48"/>
    </location>
</feature>
<evidence type="ECO:0000313" key="11">
    <source>
        <dbReference type="Proteomes" id="UP001159427"/>
    </source>
</evidence>
<evidence type="ECO:0000259" key="9">
    <source>
        <dbReference type="PROSITE" id="PS50262"/>
    </source>
</evidence>
<evidence type="ECO:0000256" key="2">
    <source>
        <dbReference type="ARBA" id="ARBA00004496"/>
    </source>
</evidence>
<dbReference type="InterPro" id="IPR011333">
    <property type="entry name" value="SKP1/BTB/POZ_sf"/>
</dbReference>
<dbReference type="InterPro" id="IPR000210">
    <property type="entry name" value="BTB/POZ_dom"/>
</dbReference>
<dbReference type="SUPFAM" id="SSF81321">
    <property type="entry name" value="Family A G protein-coupled receptor-like"/>
    <property type="match status" value="1"/>
</dbReference>
<comment type="caution">
    <text evidence="10">The sequence shown here is derived from an EMBL/GenBank/DDBJ whole genome shotgun (WGS) entry which is preliminary data.</text>
</comment>
<feature type="domain" description="G-protein coupled receptors family 1 profile" evidence="9">
    <location>
        <begin position="39"/>
        <end position="296"/>
    </location>
</feature>
<dbReference type="PROSITE" id="PS50262">
    <property type="entry name" value="G_PROTEIN_RECEP_F1_2"/>
    <property type="match status" value="1"/>
</dbReference>
<gene>
    <name evidence="10" type="ORF">PEVE_00007335</name>
</gene>
<dbReference type="Pfam" id="PF07707">
    <property type="entry name" value="BACK"/>
    <property type="match status" value="1"/>
</dbReference>
<dbReference type="PANTHER" id="PTHR45774">
    <property type="entry name" value="BTB/POZ DOMAIN-CONTAINING"/>
    <property type="match status" value="1"/>
</dbReference>
<feature type="transmembrane region" description="Helical" evidence="7">
    <location>
        <begin position="277"/>
        <end position="298"/>
    </location>
</feature>
<name>A0ABN8LTR9_9CNID</name>
<reference evidence="10 11" key="1">
    <citation type="submission" date="2022-05" db="EMBL/GenBank/DDBJ databases">
        <authorList>
            <consortium name="Genoscope - CEA"/>
            <person name="William W."/>
        </authorList>
    </citation>
    <scope>NUCLEOTIDE SEQUENCE [LARGE SCALE GENOMIC DNA]</scope>
</reference>
<dbReference type="Proteomes" id="UP001159427">
    <property type="component" value="Unassembled WGS sequence"/>
</dbReference>
<dbReference type="PROSITE" id="PS50097">
    <property type="entry name" value="BTB"/>
    <property type="match status" value="1"/>
</dbReference>
<dbReference type="SMART" id="SM00875">
    <property type="entry name" value="BACK"/>
    <property type="match status" value="1"/>
</dbReference>
<keyword evidence="4 7" id="KW-0812">Transmembrane</keyword>
<feature type="domain" description="BTB" evidence="8">
    <location>
        <begin position="373"/>
        <end position="444"/>
    </location>
</feature>
<dbReference type="Gene3D" id="1.25.40.420">
    <property type="match status" value="1"/>
</dbReference>
<dbReference type="SUPFAM" id="SSF54695">
    <property type="entry name" value="POZ domain"/>
    <property type="match status" value="1"/>
</dbReference>
<dbReference type="SMART" id="SM01381">
    <property type="entry name" value="7TM_GPCR_Srsx"/>
    <property type="match status" value="1"/>
</dbReference>
<feature type="transmembrane region" description="Helical" evidence="7">
    <location>
        <begin position="244"/>
        <end position="265"/>
    </location>
</feature>
<organism evidence="10 11">
    <name type="scientific">Porites evermanni</name>
    <dbReference type="NCBI Taxonomy" id="104178"/>
    <lineage>
        <taxon>Eukaryota</taxon>
        <taxon>Metazoa</taxon>
        <taxon>Cnidaria</taxon>
        <taxon>Anthozoa</taxon>
        <taxon>Hexacorallia</taxon>
        <taxon>Scleractinia</taxon>
        <taxon>Fungiina</taxon>
        <taxon>Poritidae</taxon>
        <taxon>Porites</taxon>
    </lineage>
</organism>
<keyword evidence="6 7" id="KW-0472">Membrane</keyword>
<feature type="transmembrane region" description="Helical" evidence="7">
    <location>
        <begin position="97"/>
        <end position="118"/>
    </location>
</feature>
<feature type="transmembrane region" description="Helical" evidence="7">
    <location>
        <begin position="187"/>
        <end position="210"/>
    </location>
</feature>
<evidence type="ECO:0000256" key="5">
    <source>
        <dbReference type="ARBA" id="ARBA00022989"/>
    </source>
</evidence>
<dbReference type="PANTHER" id="PTHR45774:SF3">
    <property type="entry name" value="BTB (POZ) DOMAIN-CONTAINING 2B-RELATED"/>
    <property type="match status" value="1"/>
</dbReference>
<accession>A0ABN8LTR9</accession>
<dbReference type="EMBL" id="CALNXI010000149">
    <property type="protein sequence ID" value="CAH3020488.1"/>
    <property type="molecule type" value="Genomic_DNA"/>
</dbReference>
<keyword evidence="5 7" id="KW-1133">Transmembrane helix</keyword>
<dbReference type="Pfam" id="PF00001">
    <property type="entry name" value="7tm_1"/>
    <property type="match status" value="1"/>
</dbReference>
<feature type="transmembrane region" description="Helical" evidence="7">
    <location>
        <begin position="60"/>
        <end position="85"/>
    </location>
</feature>
<evidence type="ECO:0000256" key="6">
    <source>
        <dbReference type="ARBA" id="ARBA00023136"/>
    </source>
</evidence>
<dbReference type="Pfam" id="PF00651">
    <property type="entry name" value="BTB"/>
    <property type="match status" value="1"/>
</dbReference>
<evidence type="ECO:0000313" key="10">
    <source>
        <dbReference type="EMBL" id="CAH3020488.1"/>
    </source>
</evidence>
<dbReference type="Gene3D" id="3.30.710.10">
    <property type="entry name" value="Potassium Channel Kv1.1, Chain A"/>
    <property type="match status" value="1"/>
</dbReference>
<dbReference type="InterPro" id="IPR017452">
    <property type="entry name" value="GPCR_Rhodpsn_7TM"/>
</dbReference>
<dbReference type="Pfam" id="PF08005">
    <property type="entry name" value="PHR"/>
    <property type="match status" value="1"/>
</dbReference>
<keyword evidence="3" id="KW-0963">Cytoplasm</keyword>
<sequence length="785" mass="89616">MSNNSLDTVPENTLRSRHLAIKLLEISVLFVITVISLGGNILVCITVYRKQVLRTITNMFIVALCVADILLAAFAMPLTLGVLIVDYWPFGDTICQIQGFSIHLLVFQSLQIITLTATNRNLNVVRPWLYKRIFTRWKTLLIIIAVSVLTAVVLGILAIFLSSRYVFHPGKVICVMTFPTIDHSFRFTIAFSLLFVAFPTIVIFSCYIRVLRTIKNHRREYDASRGEHDSRSVLSREEVKLSKIIFIIIIGFLFCWLPCVIIDIIDSTRAEWFPRQLYIFYTFLAYTSAVLNPWIYGFNNKLVRREMLFLLTMICRSSLGRRKTELPGRALLKARRFFQYKHVMASNDGEDSHTKGKTIKERLKMMLNNDVMSDVTFVIKDAMEDAVVFKAHKFVLAVSSPVFYAMFYGRLSERKDKIELPDCDSESFLEFLRFLYCDEVNLTGSSVLQVLYLAKKYIVPQLEVACSTFLTENLSSENVFDILPHAKSFEDDELVARCWEVVDVSAQEAVKAETFPSITKELLVEVITRDGLSIHEIELFQAVDRWAAAECVRKDLEPTKDNKRRVTGEDIINNIRFPLMTQAQFAREVPRSGLLPKDEIIELFMWFSSVSISNPKFIKRPRMLYTHSFSRCKRFPQVSHGWGYSSGIPDGLVFSVNTPIVMRGVRLFGSRGYSYEVSLKLYSLVQGRNESDQELFSVEGCFTTDAEYTDGYYGFDVLFDRPVHLEAGVQYRICANISGTSSWYGSSGLNTVECDGICFKFNGQTSPNGTNDSGGQFPQILFHEC</sequence>
<feature type="transmembrane region" description="Helical" evidence="7">
    <location>
        <begin position="139"/>
        <end position="167"/>
    </location>
</feature>
<dbReference type="InterPro" id="IPR000276">
    <property type="entry name" value="GPCR_Rhodpsn"/>
</dbReference>
<evidence type="ECO:0000256" key="4">
    <source>
        <dbReference type="ARBA" id="ARBA00022692"/>
    </source>
</evidence>
<keyword evidence="11" id="KW-1185">Reference proteome</keyword>
<dbReference type="Gene3D" id="1.20.1070.10">
    <property type="entry name" value="Rhodopsin 7-helix transmembrane proteins"/>
    <property type="match status" value="1"/>
</dbReference>
<evidence type="ECO:0000256" key="7">
    <source>
        <dbReference type="SAM" id="Phobius"/>
    </source>
</evidence>
<dbReference type="PRINTS" id="PR00237">
    <property type="entry name" value="GPCRRHODOPSN"/>
</dbReference>
<dbReference type="InterPro" id="IPR038648">
    <property type="entry name" value="PHR_sf"/>
</dbReference>
<dbReference type="InterPro" id="IPR012983">
    <property type="entry name" value="PHR"/>
</dbReference>
<comment type="subcellular location">
    <subcellularLocation>
        <location evidence="2">Cytoplasm</location>
    </subcellularLocation>
    <subcellularLocation>
        <location evidence="1">Membrane</location>
    </subcellularLocation>
</comment>
<dbReference type="CDD" id="cd00637">
    <property type="entry name" value="7tm_classA_rhodopsin-like"/>
    <property type="match status" value="1"/>
</dbReference>
<evidence type="ECO:0000256" key="1">
    <source>
        <dbReference type="ARBA" id="ARBA00004370"/>
    </source>
</evidence>
<evidence type="ECO:0000256" key="3">
    <source>
        <dbReference type="ARBA" id="ARBA00022490"/>
    </source>
</evidence>